<evidence type="ECO:0000313" key="1">
    <source>
        <dbReference type="EMBL" id="QHU16895.1"/>
    </source>
</evidence>
<organism evidence="1">
    <name type="scientific">viral metagenome</name>
    <dbReference type="NCBI Taxonomy" id="1070528"/>
    <lineage>
        <taxon>unclassified sequences</taxon>
        <taxon>metagenomes</taxon>
        <taxon>organismal metagenomes</taxon>
    </lineage>
</organism>
<reference evidence="1" key="1">
    <citation type="journal article" date="2020" name="Nature">
        <title>Giant virus diversity and host interactions through global metagenomics.</title>
        <authorList>
            <person name="Schulz F."/>
            <person name="Roux S."/>
            <person name="Paez-Espino D."/>
            <person name="Jungbluth S."/>
            <person name="Walsh D.A."/>
            <person name="Denef V.J."/>
            <person name="McMahon K.D."/>
            <person name="Konstantinidis K.T."/>
            <person name="Eloe-Fadrosh E.A."/>
            <person name="Kyrpides N.C."/>
            <person name="Woyke T."/>
        </authorList>
    </citation>
    <scope>NUCLEOTIDE SEQUENCE</scope>
    <source>
        <strain evidence="1">GVMAG-S-3300012000-53</strain>
    </source>
</reference>
<dbReference type="AlphaFoldDB" id="A0A6C0KFW8"/>
<protein>
    <submittedName>
        <fullName evidence="1">Uncharacterized protein</fullName>
    </submittedName>
</protein>
<dbReference type="EMBL" id="MN740892">
    <property type="protein sequence ID" value="QHU16895.1"/>
    <property type="molecule type" value="Genomic_DNA"/>
</dbReference>
<name>A0A6C0KFW8_9ZZZZ</name>
<proteinExistence type="predicted"/>
<accession>A0A6C0KFW8</accession>
<dbReference type="InterPro" id="IPR011004">
    <property type="entry name" value="Trimer_LpxA-like_sf"/>
</dbReference>
<dbReference type="SUPFAM" id="SSF51161">
    <property type="entry name" value="Trimeric LpxA-like enzymes"/>
    <property type="match status" value="1"/>
</dbReference>
<sequence>MSTWDGYNRSIIANRFQKSFMVNYVDLSGRLLVRQDVSMNNRLFVMNDASFAGNVYVAGNVIAKIFVLNSDLSLNKRLFVQNDASFMGNVYIDDNLTTNLKMISNGDTSFNSNVFVGKDISCNGNVIIGRNLTVSGNLAVKNYTATNVINTTTTNYSLAVVEDISLNGRLSVSSDTSLNGNLFVSRDMSLNGNINGRVNFMNDISVNGMTIGRNALVSTVYCGNLVSTNTSNNSTLFGYKSFTIKQNTAQGVTGLGFQTGLSVTTGGYNTAVGSQSLNTTTTGGLNVGIGYNSGIDNSGGSTNTCIGYNTNNTNSGIIRNNTTVIGASTQIAGSGRITLGRTSETVIIPRIERFETPVVWDRRANGAQVFTNGVEAAIDWITEAYKSPQMTFLTYSAGTFTNNQSHQIHISVSASYAFANNANGDRGLWILHSNLSYFRMSMVLIGSASGDSTAMTASANFSLNAGESFSISGYQSSGGNLGPSTLFNGYHPCRVTITQY</sequence>